<reference evidence="2" key="1">
    <citation type="submission" date="2022-04" db="EMBL/GenBank/DDBJ databases">
        <title>A functionally conserved STORR gene fusion in Papaver species that diverged 16.8 million years ago.</title>
        <authorList>
            <person name="Catania T."/>
        </authorList>
    </citation>
    <scope>NUCLEOTIDE SEQUENCE</scope>
    <source>
        <strain evidence="2">S-188037</strain>
    </source>
</reference>
<dbReference type="SUPFAM" id="SSF53098">
    <property type="entry name" value="Ribonuclease H-like"/>
    <property type="match status" value="1"/>
</dbReference>
<evidence type="ECO:0000313" key="2">
    <source>
        <dbReference type="EMBL" id="KAI3842991.1"/>
    </source>
</evidence>
<dbReference type="InterPro" id="IPR012337">
    <property type="entry name" value="RNaseH-like_sf"/>
</dbReference>
<dbReference type="Proteomes" id="UP001202328">
    <property type="component" value="Unassembled WGS sequence"/>
</dbReference>
<organism evidence="2 4">
    <name type="scientific">Papaver atlanticum</name>
    <dbReference type="NCBI Taxonomy" id="357466"/>
    <lineage>
        <taxon>Eukaryota</taxon>
        <taxon>Viridiplantae</taxon>
        <taxon>Streptophyta</taxon>
        <taxon>Embryophyta</taxon>
        <taxon>Tracheophyta</taxon>
        <taxon>Spermatophyta</taxon>
        <taxon>Magnoliopsida</taxon>
        <taxon>Ranunculales</taxon>
        <taxon>Papaveraceae</taxon>
        <taxon>Papaveroideae</taxon>
        <taxon>Papaver</taxon>
    </lineage>
</organism>
<protein>
    <recommendedName>
        <fullName evidence="1">DUF7963 domain-containing protein</fullName>
    </recommendedName>
</protein>
<dbReference type="EMBL" id="JAJJMB010017021">
    <property type="protein sequence ID" value="KAI3842991.1"/>
    <property type="molecule type" value="Genomic_DNA"/>
</dbReference>
<feature type="domain" description="DUF7963" evidence="1">
    <location>
        <begin position="8"/>
        <end position="92"/>
    </location>
</feature>
<dbReference type="Pfam" id="PF25908">
    <property type="entry name" value="DUF7963"/>
    <property type="match status" value="1"/>
</dbReference>
<sequence length="675" mass="76676">MAALCQAQEDDMFSRNLHKRYHGLVMIRTRAIRGKGAWYWSHLEPILFRNQDTGTAKSLKLKCSLCRGLFSASNPSRTASEHLKRGTCPEFQNGVTPKFRKNNRLLPSVAMIHAPCSAVKPIILNPHISRPQLTQTQIDTALDLLAEWFYMSCGYVSLSTLNHPKFQAFLHQVGLPQVNKDSILGRKLDYKYVEAKFEFEDKLHDAMFFQMSTNGWKNEDQKTCAQSEAFVNVTLNLPNKSSLFHKMLFLGTTSTPNSTDIKELLSSIINEVSNGDIFRCAGVVADVGNVNNDALLELELQYHWMVNTKCQAKALQNLLNDFFKCLPICIQTASLCHKLVRIFNPQKKSSNNIICLNPQLTFTHDQTSAAISSIKNVARMSCTLNEAADQVLHNQVISTDPLDEELHVAIRDPKFWRDLECVVCLIKLMGTLMEEIEEEKPCLGQCLPLWEELKGRIKIWCNSFSVEEKQVMELVNIQLSKNYHQAWAASYILDPLYLIEDNCGRYLPPFKYLSSEQEKDVVKIITRLTQNEEEKHLALMELMKWRTKGLDPVYAQAVQAKERDPVTGKMKVVNPCGSRLVWETHLTEFQVLKKVAVRLIFLQATTGSVKMNHTYFNLLCGNSKSGNAAVERAQKLMFVSSNGRLGRKELTYNEEEEKILGCCSCESDQTESLVS</sequence>
<evidence type="ECO:0000259" key="1">
    <source>
        <dbReference type="Pfam" id="PF25908"/>
    </source>
</evidence>
<proteinExistence type="predicted"/>
<comment type="caution">
    <text evidence="2">The sequence shown here is derived from an EMBL/GenBank/DDBJ whole genome shotgun (WGS) entry which is preliminary data.</text>
</comment>
<dbReference type="PANTHER" id="PTHR32166:SF24">
    <property type="entry name" value="F16P17.2 PROTEIN"/>
    <property type="match status" value="1"/>
</dbReference>
<evidence type="ECO:0000313" key="3">
    <source>
        <dbReference type="EMBL" id="KAI3855011.1"/>
    </source>
</evidence>
<name>A0AAD4RYB3_9MAGN</name>
<dbReference type="EMBL" id="JAJJMB010015276">
    <property type="protein sequence ID" value="KAI3855011.1"/>
    <property type="molecule type" value="Genomic_DNA"/>
</dbReference>
<keyword evidence="4" id="KW-1185">Reference proteome</keyword>
<gene>
    <name evidence="3" type="ORF">MKW98_014909</name>
    <name evidence="2" type="ORF">MKW98_024482</name>
</gene>
<evidence type="ECO:0000313" key="4">
    <source>
        <dbReference type="Proteomes" id="UP001202328"/>
    </source>
</evidence>
<dbReference type="InterPro" id="IPR058269">
    <property type="entry name" value="DUF7963"/>
</dbReference>
<dbReference type="AlphaFoldDB" id="A0AAD4RYB3"/>
<accession>A0AAD4RYB3</accession>
<dbReference type="PANTHER" id="PTHR32166">
    <property type="entry name" value="OSJNBA0013A04.12 PROTEIN"/>
    <property type="match status" value="1"/>
</dbReference>